<feature type="short sequence motif" description="LXCXE motif; interaction with host RB1 and TMEM173/STING" evidence="18">
    <location>
        <begin position="24"/>
        <end position="28"/>
    </location>
</feature>
<comment type="function">
    <text evidence="18">Plays a role in viral genome replication by driving entry of quiescent cells into the cell cycle. Stimulation of progression from G1 to S phase allows the virus to efficiently use the cellular DNA replicating machinery to achieve viral genome replication. E7 protein has both transforming and trans-activating activities. Induces the disassembly of the E2F1 transcription factor from RB1, with subsequent transcriptional activation of E2F1-regulated S-phase genes. Interferes with host histone deacetylation mediated by HDAC1 and HDAC2, leading to transcription activation. Plays also a role in the inhibition of both antiviral and antiproliferative functions of host interferon alpha. Interaction with host TMEM173/STING impairs the ability of TMEM173/STING to sense cytosolic DNA and promote the production of type I interferon (IFN-alpha and IFN-beta).</text>
</comment>
<evidence type="ECO:0000256" key="2">
    <source>
        <dbReference type="ARBA" id="ARBA00022518"/>
    </source>
</evidence>
<comment type="subunit">
    <text evidence="18">Homodimer. Homooligomer. Interacts with host RB1; this interaction induces dissociation of RB1-E2F1 complex thereby disrupting RB1 activity. Interacts with host EP300; this interaction represses EP300 transcriptional activity. Interacts with protein E2; this interaction inhibits E7 oncogenic activity. Interacts with host TMEM173/STING; this interaction impairs the ability of TMEM173/STING to sense cytosolic DNA and promote the production of type I interferon (IFN-alpha and IFN-beta).</text>
</comment>
<keyword evidence="7 18" id="KW-0863">Zinc-finger</keyword>
<protein>
    <recommendedName>
        <fullName evidence="18 19">Protein E7</fullName>
    </recommendedName>
</protein>
<feature type="short sequence motif" description="Nuclear export signal" evidence="18">
    <location>
        <begin position="65"/>
        <end position="73"/>
    </location>
</feature>
<evidence type="ECO:0000256" key="16">
    <source>
        <dbReference type="ARBA" id="ARBA00023280"/>
    </source>
</evidence>
<dbReference type="GO" id="GO:0030430">
    <property type="term" value="C:host cell cytoplasm"/>
    <property type="evidence" value="ECO:0007669"/>
    <property type="project" value="UniProtKB-SubCell"/>
</dbReference>
<gene>
    <name evidence="18" type="primary">E7</name>
</gene>
<evidence type="ECO:0000256" key="18">
    <source>
        <dbReference type="HAMAP-Rule" id="MF_04004"/>
    </source>
</evidence>
<organism evidence="20">
    <name type="scientific">Bovine papillomavirus</name>
    <dbReference type="NCBI Taxonomy" id="10571"/>
    <lineage>
        <taxon>Viruses</taxon>
        <taxon>Monodnaviria</taxon>
        <taxon>Shotokuvirae</taxon>
        <taxon>Cossaviricota</taxon>
        <taxon>Papovaviricetes</taxon>
        <taxon>Zurhausenvirales</taxon>
        <taxon>Papillomaviridae</taxon>
    </lineage>
</organism>
<keyword evidence="13 18" id="KW-0804">Transcription</keyword>
<keyword evidence="15" id="KW-0922">Interferon antiviral system evasion</keyword>
<keyword evidence="6 18" id="KW-0479">Metal-binding</keyword>
<comment type="caution">
    <text evidence="18">Lacks conserved residue(s) required for the propagation of feature annotation.</text>
</comment>
<keyword evidence="3 18" id="KW-1048">Host nucleus</keyword>
<evidence type="ECO:0000256" key="3">
    <source>
        <dbReference type="ARBA" id="ARBA00022562"/>
    </source>
</evidence>
<comment type="function">
    <text evidence="19">E7 protein has both transforming and trans-activating activities.</text>
</comment>
<keyword evidence="10 18" id="KW-0805">Transcription regulation</keyword>
<keyword evidence="8 18" id="KW-1114">Inhibition of host interferon signaling pathway by virus</keyword>
<evidence type="ECO:0000256" key="15">
    <source>
        <dbReference type="ARBA" id="ARBA00023258"/>
    </source>
</evidence>
<dbReference type="Gene3D" id="3.30.160.330">
    <property type="match status" value="1"/>
</dbReference>
<dbReference type="SUPFAM" id="SSF161234">
    <property type="entry name" value="E7 C-terminal domain-like"/>
    <property type="match status" value="1"/>
</dbReference>
<evidence type="ECO:0000256" key="8">
    <source>
        <dbReference type="ARBA" id="ARBA00022830"/>
    </source>
</evidence>
<keyword evidence="14 18" id="KW-1035">Host cytoplasm</keyword>
<dbReference type="GO" id="GO:0006351">
    <property type="term" value="P:DNA-templated transcription"/>
    <property type="evidence" value="ECO:0007669"/>
    <property type="project" value="UniProtKB-UniRule"/>
</dbReference>
<evidence type="ECO:0000256" key="7">
    <source>
        <dbReference type="ARBA" id="ARBA00022771"/>
    </source>
</evidence>
<evidence type="ECO:0000256" key="17">
    <source>
        <dbReference type="ARBA" id="ARBA00023309"/>
    </source>
</evidence>
<keyword evidence="2 18" id="KW-0244">Early protein</keyword>
<comment type="PTM">
    <text evidence="18">Highly phosphorylated.</text>
</comment>
<keyword evidence="1 18" id="KW-1121">Modulation of host cell cycle by virus</keyword>
<keyword evidence="11 18" id="KW-0238">DNA-binding</keyword>
<evidence type="ECO:0000256" key="10">
    <source>
        <dbReference type="ARBA" id="ARBA00023015"/>
    </source>
</evidence>
<dbReference type="GO" id="GO:0008270">
    <property type="term" value="F:zinc ion binding"/>
    <property type="evidence" value="ECO:0007669"/>
    <property type="project" value="UniProtKB-KW"/>
</dbReference>
<dbReference type="GO" id="GO:0003700">
    <property type="term" value="F:DNA-binding transcription factor activity"/>
    <property type="evidence" value="ECO:0007669"/>
    <property type="project" value="UniProtKB-UniRule"/>
</dbReference>
<dbReference type="GO" id="GO:0039645">
    <property type="term" value="P:symbiont-mediated perturbation of host cell cycle G1/S transition checkpoint"/>
    <property type="evidence" value="ECO:0007669"/>
    <property type="project" value="UniProtKB-UniRule"/>
</dbReference>
<evidence type="ECO:0000256" key="19">
    <source>
        <dbReference type="PIRNR" id="PIRNR003407"/>
    </source>
</evidence>
<evidence type="ECO:0000256" key="1">
    <source>
        <dbReference type="ARBA" id="ARBA00022504"/>
    </source>
</evidence>
<sequence length="98" mass="10943">MKGQNVTLQDIAAELEDTISPINLRCEEEIETEEVENPNPFAITATCYACEQTLRLAVVTSNEGILQLQQLLFEDLSLLCAACSKQVFCNRRPERNGP</sequence>
<keyword evidence="5 18" id="KW-1090">Inhibition of host innate immune response by virus</keyword>
<feature type="zinc finger region" evidence="18">
    <location>
        <begin position="47"/>
        <end position="83"/>
    </location>
</feature>
<accession>A3QMF4</accession>
<evidence type="ECO:0000256" key="5">
    <source>
        <dbReference type="ARBA" id="ARBA00022632"/>
    </source>
</evidence>
<keyword evidence="9 18" id="KW-0862">Zinc</keyword>
<name>A3QMF4_9PAPI</name>
<evidence type="ECO:0000256" key="13">
    <source>
        <dbReference type="ARBA" id="ARBA00023163"/>
    </source>
</evidence>
<keyword evidence="4 18" id="KW-0945">Host-virus interaction</keyword>
<dbReference type="InterPro" id="IPR000148">
    <property type="entry name" value="Papilloma_E7"/>
</dbReference>
<reference evidence="20" key="2">
    <citation type="journal article" date="2007" name="Virus Res.">
        <title>Genus specific features of bovine papillomavirus E6, E7, E5 and E8 proteins.</title>
        <authorList>
            <person name="Tomita Y."/>
            <person name="Ogawa T."/>
            <person name="Jin Z."/>
            <person name="Shirasawa H."/>
        </authorList>
    </citation>
    <scope>NUCLEOTIDE SEQUENCE</scope>
    <source>
        <strain evidence="20">BAPV3</strain>
    </source>
</reference>
<evidence type="ECO:0000256" key="9">
    <source>
        <dbReference type="ARBA" id="ARBA00022833"/>
    </source>
</evidence>
<comment type="similarity">
    <text evidence="18 19">Belongs to the papillomaviridae E7 protein family.</text>
</comment>
<keyword evidence="16 18" id="KW-0899">Viral immunoevasion</keyword>
<comment type="domain">
    <text evidence="18">The E7 terminal domain is an intrinsically disordered domain, whose flexibility and conformational transitions confer target adaptability to the oncoprotein. It allows adaptation to a variety of protein targets and exposes the PEST degradation sequence that regulates its turnover in the cell.</text>
</comment>
<dbReference type="GO" id="GO:0042025">
    <property type="term" value="C:host cell nucleus"/>
    <property type="evidence" value="ECO:0007669"/>
    <property type="project" value="UniProtKB-SubCell"/>
</dbReference>
<comment type="subcellular location">
    <subcellularLocation>
        <location evidence="18">Host cytoplasm</location>
    </subcellularLocation>
    <subcellularLocation>
        <location evidence="18">Host nucleus</location>
    </subcellularLocation>
    <text evidence="18">Predominantly found in the host nucleus.</text>
</comment>
<evidence type="ECO:0000256" key="14">
    <source>
        <dbReference type="ARBA" id="ARBA00023200"/>
    </source>
</evidence>
<evidence type="ECO:0000313" key="20">
    <source>
        <dbReference type="EMBL" id="AAY86739.1"/>
    </source>
</evidence>
<dbReference type="HAMAP" id="MF_04004">
    <property type="entry name" value="PPV_E7"/>
    <property type="match status" value="1"/>
</dbReference>
<dbReference type="Pfam" id="PF00527">
    <property type="entry name" value="E7"/>
    <property type="match status" value="1"/>
</dbReference>
<dbReference type="GO" id="GO:0039502">
    <property type="term" value="P:symbiont-mediated suppression of host type I interferon-mediated signaling pathway"/>
    <property type="evidence" value="ECO:0007669"/>
    <property type="project" value="UniProtKB-UniRule"/>
</dbReference>
<proteinExistence type="inferred from homology"/>
<keyword evidence="12 18" id="KW-0010">Activator</keyword>
<keyword evidence="17 18" id="KW-1078">G1/S host cell cycle checkpoint dysregulation by virus</keyword>
<dbReference type="GO" id="GO:0019904">
    <property type="term" value="F:protein domain specific binding"/>
    <property type="evidence" value="ECO:0007669"/>
    <property type="project" value="UniProtKB-UniRule"/>
</dbReference>
<evidence type="ECO:0000256" key="12">
    <source>
        <dbReference type="ARBA" id="ARBA00023159"/>
    </source>
</evidence>
<evidence type="ECO:0000256" key="11">
    <source>
        <dbReference type="ARBA" id="ARBA00023125"/>
    </source>
</evidence>
<evidence type="ECO:0000256" key="6">
    <source>
        <dbReference type="ARBA" id="ARBA00022723"/>
    </source>
</evidence>
<dbReference type="GO" id="GO:0003677">
    <property type="term" value="F:DNA binding"/>
    <property type="evidence" value="ECO:0007669"/>
    <property type="project" value="UniProtKB-UniRule"/>
</dbReference>
<dbReference type="EMBL" id="DQ098918">
    <property type="protein sequence ID" value="AAY86739.1"/>
    <property type="molecule type" value="Genomic_DNA"/>
</dbReference>
<reference evidence="20" key="1">
    <citation type="journal article" date="2004" name="J. Gen. Virol.">
        <title>Broad-spectrum detection of papillomaviruses in bovine teat papillomas and healthy teat skin.</title>
        <authorList>
            <person name="Ogawa T."/>
            <person name="Tomita Y."/>
            <person name="Okada M."/>
            <person name="Shinozaki K."/>
            <person name="Kubonoya H."/>
            <person name="Kaiho I."/>
            <person name="Shirasawa H."/>
        </authorList>
    </citation>
    <scope>NUCLEOTIDE SEQUENCE</scope>
    <source>
        <strain evidence="20">BAPV3</strain>
    </source>
</reference>
<dbReference type="GO" id="GO:0052170">
    <property type="term" value="P:symbiont-mediated suppression of host innate immune response"/>
    <property type="evidence" value="ECO:0007669"/>
    <property type="project" value="UniProtKB-KW"/>
</dbReference>
<dbReference type="PIRSF" id="PIRSF003407">
    <property type="entry name" value="Papvi_E7"/>
    <property type="match status" value="1"/>
</dbReference>
<evidence type="ECO:0000256" key="4">
    <source>
        <dbReference type="ARBA" id="ARBA00022581"/>
    </source>
</evidence>